<dbReference type="EMBL" id="LAZR01011681">
    <property type="protein sequence ID" value="KKM60423.1"/>
    <property type="molecule type" value="Genomic_DNA"/>
</dbReference>
<name>A0A0F9ISU3_9ZZZZ</name>
<accession>A0A0F9ISU3</accession>
<evidence type="ECO:0000313" key="1">
    <source>
        <dbReference type="EMBL" id="KKM60423.1"/>
    </source>
</evidence>
<organism evidence="1">
    <name type="scientific">marine sediment metagenome</name>
    <dbReference type="NCBI Taxonomy" id="412755"/>
    <lineage>
        <taxon>unclassified sequences</taxon>
        <taxon>metagenomes</taxon>
        <taxon>ecological metagenomes</taxon>
    </lineage>
</organism>
<comment type="caution">
    <text evidence="1">The sequence shown here is derived from an EMBL/GenBank/DDBJ whole genome shotgun (WGS) entry which is preliminary data.</text>
</comment>
<proteinExistence type="predicted"/>
<sequence length="90" mass="10307">MNPVPEFLNVTSPWIEEPVNRDDLRGFLANNGVEIEDTFEIHFEPKKMTVHYYLDSPRKLDKDGEIRTGSRTVIYLTSSIPKIITQAPSS</sequence>
<reference evidence="1" key="1">
    <citation type="journal article" date="2015" name="Nature">
        <title>Complex archaea that bridge the gap between prokaryotes and eukaryotes.</title>
        <authorList>
            <person name="Spang A."/>
            <person name="Saw J.H."/>
            <person name="Jorgensen S.L."/>
            <person name="Zaremba-Niedzwiedzka K."/>
            <person name="Martijn J."/>
            <person name="Lind A.E."/>
            <person name="van Eijk R."/>
            <person name="Schleper C."/>
            <person name="Guy L."/>
            <person name="Ettema T.J."/>
        </authorList>
    </citation>
    <scope>NUCLEOTIDE SEQUENCE</scope>
</reference>
<dbReference type="AlphaFoldDB" id="A0A0F9ISU3"/>
<protein>
    <submittedName>
        <fullName evidence="1">Uncharacterized protein</fullName>
    </submittedName>
</protein>
<gene>
    <name evidence="1" type="ORF">LCGC14_1541960</name>
</gene>